<dbReference type="Pfam" id="PF00072">
    <property type="entry name" value="Response_reg"/>
    <property type="match status" value="1"/>
</dbReference>
<comment type="catalytic activity">
    <reaction evidence="1">
        <text>ATP + protein L-histidine = ADP + protein N-phospho-L-histidine.</text>
        <dbReference type="EC" id="2.7.13.3"/>
    </reaction>
</comment>
<dbReference type="Pfam" id="PF02518">
    <property type="entry name" value="HATPase_c"/>
    <property type="match status" value="1"/>
</dbReference>
<evidence type="ECO:0000313" key="19">
    <source>
        <dbReference type="Proteomes" id="UP000002297"/>
    </source>
</evidence>
<keyword evidence="8" id="KW-0067">ATP-binding</keyword>
<dbReference type="InterPro" id="IPR036890">
    <property type="entry name" value="HATPase_C_sf"/>
</dbReference>
<evidence type="ECO:0000256" key="6">
    <source>
        <dbReference type="ARBA" id="ARBA00022692"/>
    </source>
</evidence>
<keyword evidence="11 14" id="KW-0472">Membrane</keyword>
<reference evidence="18 19" key="1">
    <citation type="journal article" date="2010" name="J. Bacteriol.">
        <title>The complete genome sequence of Croceibacter atlanticus HTCC2559T.</title>
        <authorList>
            <person name="Oh H.M."/>
            <person name="Kang I."/>
            <person name="Ferriera S."/>
            <person name="Giovannoni S.J."/>
            <person name="Cho J.C."/>
        </authorList>
    </citation>
    <scope>NUCLEOTIDE SEQUENCE [LARGE SCALE GENOMIC DNA]</scope>
    <source>
        <strain evidence="19">ATCC BAA-628 / HTCC2559 / KCTC 12090</strain>
    </source>
</reference>
<dbReference type="GO" id="GO:0000155">
    <property type="term" value="F:phosphorelay sensor kinase activity"/>
    <property type="evidence" value="ECO:0007669"/>
    <property type="project" value="InterPro"/>
</dbReference>
<feature type="domain" description="Histidine kinase" evidence="15">
    <location>
        <begin position="327"/>
        <end position="549"/>
    </location>
</feature>
<dbReference type="InterPro" id="IPR008207">
    <property type="entry name" value="Sig_transdc_His_kin_Hpt_dom"/>
</dbReference>
<dbReference type="EMBL" id="CP002046">
    <property type="protein sequence ID" value="EAP87391.1"/>
    <property type="molecule type" value="Genomic_DNA"/>
</dbReference>
<evidence type="ECO:0000256" key="14">
    <source>
        <dbReference type="SAM" id="Phobius"/>
    </source>
</evidence>
<dbReference type="OrthoDB" id="1046984at2"/>
<dbReference type="GeneID" id="89452103"/>
<dbReference type="InterPro" id="IPR003594">
    <property type="entry name" value="HATPase_dom"/>
</dbReference>
<keyword evidence="19" id="KW-1185">Reference proteome</keyword>
<dbReference type="PROSITE" id="PS50894">
    <property type="entry name" value="HPT"/>
    <property type="match status" value="1"/>
</dbReference>
<protein>
    <recommendedName>
        <fullName evidence="3">histidine kinase</fullName>
        <ecNumber evidence="3">2.7.13.3</ecNumber>
    </recommendedName>
</protein>
<dbReference type="InterPro" id="IPR001789">
    <property type="entry name" value="Sig_transdc_resp-reg_receiver"/>
</dbReference>
<evidence type="ECO:0000256" key="4">
    <source>
        <dbReference type="ARBA" id="ARBA00022475"/>
    </source>
</evidence>
<accession>A3U574</accession>
<feature type="transmembrane region" description="Helical" evidence="14">
    <location>
        <begin position="274"/>
        <end position="294"/>
    </location>
</feature>
<dbReference type="GO" id="GO:0005524">
    <property type="term" value="F:ATP binding"/>
    <property type="evidence" value="ECO:0007669"/>
    <property type="project" value="UniProtKB-KW"/>
</dbReference>
<dbReference type="AlphaFoldDB" id="A3U574"/>
<dbReference type="PROSITE" id="PS50110">
    <property type="entry name" value="RESPONSE_REGULATORY"/>
    <property type="match status" value="1"/>
</dbReference>
<dbReference type="SUPFAM" id="SSF55874">
    <property type="entry name" value="ATPase domain of HSP90 chaperone/DNA topoisomerase II/histidine kinase"/>
    <property type="match status" value="1"/>
</dbReference>
<dbReference type="Gene3D" id="3.40.50.2300">
    <property type="match status" value="1"/>
</dbReference>
<evidence type="ECO:0000256" key="1">
    <source>
        <dbReference type="ARBA" id="ARBA00000085"/>
    </source>
</evidence>
<feature type="modified residue" description="Phosphohistidine" evidence="12">
    <location>
        <position position="758"/>
    </location>
</feature>
<keyword evidence="6 14" id="KW-0812">Transmembrane</keyword>
<dbReference type="KEGG" id="cat:CA2559_01510"/>
<evidence type="ECO:0000259" key="15">
    <source>
        <dbReference type="PROSITE" id="PS50109"/>
    </source>
</evidence>
<dbReference type="CDD" id="cd00082">
    <property type="entry name" value="HisKA"/>
    <property type="match status" value="1"/>
</dbReference>
<dbReference type="InterPro" id="IPR036097">
    <property type="entry name" value="HisK_dim/P_sf"/>
</dbReference>
<name>A3U574_CROAH</name>
<dbReference type="CDD" id="cd16922">
    <property type="entry name" value="HATPase_EvgS-ArcB-TorS-like"/>
    <property type="match status" value="1"/>
</dbReference>
<dbReference type="Gene3D" id="3.30.565.10">
    <property type="entry name" value="Histidine kinase-like ATPase, C-terminal domain"/>
    <property type="match status" value="1"/>
</dbReference>
<evidence type="ECO:0000256" key="9">
    <source>
        <dbReference type="ARBA" id="ARBA00022989"/>
    </source>
</evidence>
<keyword evidence="5 13" id="KW-0597">Phosphoprotein</keyword>
<keyword evidence="18" id="KW-0808">Transferase</keyword>
<dbReference type="InterPro" id="IPR011006">
    <property type="entry name" value="CheY-like_superfamily"/>
</dbReference>
<keyword evidence="7" id="KW-0547">Nucleotide-binding</keyword>
<feature type="domain" description="Response regulatory" evidence="16">
    <location>
        <begin position="569"/>
        <end position="685"/>
    </location>
</feature>
<dbReference type="eggNOG" id="COG0784">
    <property type="taxonomic scope" value="Bacteria"/>
</dbReference>
<dbReference type="InterPro" id="IPR004358">
    <property type="entry name" value="Sig_transdc_His_kin-like_C"/>
</dbReference>
<dbReference type="GO" id="GO:0005886">
    <property type="term" value="C:plasma membrane"/>
    <property type="evidence" value="ECO:0007669"/>
    <property type="project" value="UniProtKB-SubCell"/>
</dbReference>
<organism evidence="18 19">
    <name type="scientific">Croceibacter atlanticus (strain ATCC BAA-628 / JCM 21780 / CIP 108009 / IAM 15332 / KCTC 12090 / HTCC2559)</name>
    <dbReference type="NCBI Taxonomy" id="216432"/>
    <lineage>
        <taxon>Bacteria</taxon>
        <taxon>Pseudomonadati</taxon>
        <taxon>Bacteroidota</taxon>
        <taxon>Flavobacteriia</taxon>
        <taxon>Flavobacteriales</taxon>
        <taxon>Flavobacteriaceae</taxon>
        <taxon>Croceibacter</taxon>
    </lineage>
</organism>
<feature type="transmembrane region" description="Helical" evidence="14">
    <location>
        <begin position="12"/>
        <end position="31"/>
    </location>
</feature>
<evidence type="ECO:0000256" key="7">
    <source>
        <dbReference type="ARBA" id="ARBA00022741"/>
    </source>
</evidence>
<keyword evidence="9 14" id="KW-1133">Transmembrane helix</keyword>
<dbReference type="SUPFAM" id="SSF47384">
    <property type="entry name" value="Homodimeric domain of signal transducing histidine kinase"/>
    <property type="match status" value="1"/>
</dbReference>
<dbReference type="PANTHER" id="PTHR45339:SF1">
    <property type="entry name" value="HYBRID SIGNAL TRANSDUCTION HISTIDINE KINASE J"/>
    <property type="match status" value="1"/>
</dbReference>
<sequence>MDKTKNRFTFKIILSYVTLGVLALVVGFFLYSEFKFLLKTNTTTTEDEKFIETGTLINQVYETDGFSRLALLTGEESDFELYQQKADSLFNKIEEIKTLTDIQFQKQQLDYVKELLLQKTKNIEQLRILKLTNSKDSSFDDIAEEFNKLESSMGKLTVETFINNPNDLTERERRIWSNYVEYLNQSEERDTATVKTKVVDSMITATRFILAEAKRENSKSREALQQKENELIRNDLNISAQLRQIITAFDAEIARKNQIQATKKSASVDRTSTILKYSGVLGIFIILLFTYIILNDFFKAERFKISLKKSKDYSEELLKSREQLISTVSHDLKTPLNTIVGYSDLIENTDLTEKQLYYVNQITNSSLYVTKLVDDLLDFSKLEAGKLHIETIPFSLESIIQQTVETSKDVHQQKNVAIHLYVDQAISNQVFESDPLRIRQILSNLIGNAFKFTEEGSVTVYAKILEQKAQEFEIEIKVVDTGIGISKEKQELIFKEFQQAEADTIKRFGGNGLGLAISRKLTNLLHGTLTVDSTPNQGSTFTLVLPLKLSESKLKSEITTLTKAVKSLTVVVIDDDTSMTKLLEELFGQMNITCHSFNAFEDFVASQNFEYDFVLTDVEMPKTNGFQVLEQLKRHFKANYNGQPIVAMTGSREYTVRSFKEQGFSGLLHKPFPKEKLYSALNQLFPEHMGIPIKIESEKETTQQSTLFNLSLLNSFLSTEDALEEVLFSFYNEVNIDLQRMALAVKTEDYTAVNDIAHKMLTLTRQLEAKEVVKILDVLEYVTQENLRQETLTSLFNSLQEKVENLVTALKNR</sequence>
<dbReference type="STRING" id="216432.CA2559_01510"/>
<dbReference type="Gene3D" id="1.20.120.160">
    <property type="entry name" value="HPT domain"/>
    <property type="match status" value="1"/>
</dbReference>
<keyword evidence="4" id="KW-1003">Cell membrane</keyword>
<evidence type="ECO:0000259" key="17">
    <source>
        <dbReference type="PROSITE" id="PS50894"/>
    </source>
</evidence>
<dbReference type="InterPro" id="IPR036641">
    <property type="entry name" value="HPT_dom_sf"/>
</dbReference>
<dbReference type="RefSeq" id="WP_013186069.1">
    <property type="nucleotide sequence ID" value="NC_014230.1"/>
</dbReference>
<feature type="domain" description="HPt" evidence="17">
    <location>
        <begin position="719"/>
        <end position="813"/>
    </location>
</feature>
<evidence type="ECO:0000256" key="5">
    <source>
        <dbReference type="ARBA" id="ARBA00022553"/>
    </source>
</evidence>
<evidence type="ECO:0000256" key="8">
    <source>
        <dbReference type="ARBA" id="ARBA00022840"/>
    </source>
</evidence>
<dbReference type="CDD" id="cd00156">
    <property type="entry name" value="REC"/>
    <property type="match status" value="1"/>
</dbReference>
<evidence type="ECO:0000256" key="10">
    <source>
        <dbReference type="ARBA" id="ARBA00023012"/>
    </source>
</evidence>
<dbReference type="Proteomes" id="UP000002297">
    <property type="component" value="Chromosome"/>
</dbReference>
<dbReference type="FunFam" id="3.30.565.10:FF:000010">
    <property type="entry name" value="Sensor histidine kinase RcsC"/>
    <property type="match status" value="1"/>
</dbReference>
<evidence type="ECO:0000256" key="3">
    <source>
        <dbReference type="ARBA" id="ARBA00012438"/>
    </source>
</evidence>
<dbReference type="Gene3D" id="1.10.287.130">
    <property type="match status" value="1"/>
</dbReference>
<evidence type="ECO:0000256" key="13">
    <source>
        <dbReference type="PROSITE-ProRule" id="PRU00169"/>
    </source>
</evidence>
<dbReference type="SUPFAM" id="SSF47226">
    <property type="entry name" value="Histidine-containing phosphotransfer domain, HPT domain"/>
    <property type="match status" value="1"/>
</dbReference>
<comment type="subcellular location">
    <subcellularLocation>
        <location evidence="2">Cell membrane</location>
        <topology evidence="2">Multi-pass membrane protein</topology>
    </subcellularLocation>
</comment>
<dbReference type="InterPro" id="IPR003661">
    <property type="entry name" value="HisK_dim/P_dom"/>
</dbReference>
<evidence type="ECO:0000259" key="16">
    <source>
        <dbReference type="PROSITE" id="PS50110"/>
    </source>
</evidence>
<evidence type="ECO:0000256" key="2">
    <source>
        <dbReference type="ARBA" id="ARBA00004651"/>
    </source>
</evidence>
<evidence type="ECO:0000256" key="12">
    <source>
        <dbReference type="PROSITE-ProRule" id="PRU00110"/>
    </source>
</evidence>
<dbReference type="SUPFAM" id="SSF52172">
    <property type="entry name" value="CheY-like"/>
    <property type="match status" value="1"/>
</dbReference>
<dbReference type="EC" id="2.7.13.3" evidence="3"/>
<dbReference type="PANTHER" id="PTHR45339">
    <property type="entry name" value="HYBRID SIGNAL TRANSDUCTION HISTIDINE KINASE J"/>
    <property type="match status" value="1"/>
</dbReference>
<keyword evidence="10" id="KW-0902">Two-component regulatory system</keyword>
<proteinExistence type="predicted"/>
<feature type="modified residue" description="4-aspartylphosphate" evidence="13">
    <location>
        <position position="617"/>
    </location>
</feature>
<dbReference type="SMART" id="SM00448">
    <property type="entry name" value="REC"/>
    <property type="match status" value="1"/>
</dbReference>
<keyword evidence="18" id="KW-0418">Kinase</keyword>
<dbReference type="PRINTS" id="PR00344">
    <property type="entry name" value="BCTRLSENSOR"/>
</dbReference>
<dbReference type="PROSITE" id="PS50109">
    <property type="entry name" value="HIS_KIN"/>
    <property type="match status" value="1"/>
</dbReference>
<evidence type="ECO:0000256" key="11">
    <source>
        <dbReference type="ARBA" id="ARBA00023136"/>
    </source>
</evidence>
<dbReference type="SMART" id="SM00387">
    <property type="entry name" value="HATPase_c"/>
    <property type="match status" value="1"/>
</dbReference>
<evidence type="ECO:0000313" key="18">
    <source>
        <dbReference type="EMBL" id="EAP87391.1"/>
    </source>
</evidence>
<gene>
    <name evidence="18" type="ordered locus">CA2559_01510</name>
</gene>
<dbReference type="Pfam" id="PF00512">
    <property type="entry name" value="HisKA"/>
    <property type="match status" value="1"/>
</dbReference>
<dbReference type="InterPro" id="IPR005467">
    <property type="entry name" value="His_kinase_dom"/>
</dbReference>
<dbReference type="eggNOG" id="COG4251">
    <property type="taxonomic scope" value="Bacteria"/>
</dbReference>
<dbReference type="SMART" id="SM00388">
    <property type="entry name" value="HisKA"/>
    <property type="match status" value="1"/>
</dbReference>
<dbReference type="HOGENOM" id="CLU_000445_114_50_10"/>